<keyword evidence="11" id="KW-1185">Reference proteome</keyword>
<dbReference type="GO" id="GO:0004124">
    <property type="term" value="F:cysteine synthase activity"/>
    <property type="evidence" value="ECO:0007669"/>
    <property type="project" value="UniProtKB-EC"/>
</dbReference>
<evidence type="ECO:0000313" key="10">
    <source>
        <dbReference type="EMBL" id="SFP22899.1"/>
    </source>
</evidence>
<accession>A0A1I5NM62</accession>
<gene>
    <name evidence="10" type="ORF">SAMN04515674_10220</name>
</gene>
<dbReference type="Gene3D" id="3.40.50.1100">
    <property type="match status" value="2"/>
</dbReference>
<keyword evidence="5" id="KW-0808">Transferase</keyword>
<dbReference type="EMBL" id="FOXH01000002">
    <property type="protein sequence ID" value="SFP22899.1"/>
    <property type="molecule type" value="Genomic_DNA"/>
</dbReference>
<comment type="similarity">
    <text evidence="2">Belongs to the cysteine synthase/cystathionine beta-synthase family.</text>
</comment>
<evidence type="ECO:0000256" key="4">
    <source>
        <dbReference type="ARBA" id="ARBA00022605"/>
    </source>
</evidence>
<keyword evidence="6" id="KW-0663">Pyridoxal phosphate</keyword>
<dbReference type="OrthoDB" id="9808024at2"/>
<protein>
    <recommendedName>
        <fullName evidence="3">cysteine synthase</fullName>
        <ecNumber evidence="3">2.5.1.47</ecNumber>
    </recommendedName>
</protein>
<evidence type="ECO:0000256" key="7">
    <source>
        <dbReference type="ARBA" id="ARBA00023192"/>
    </source>
</evidence>
<evidence type="ECO:0000256" key="3">
    <source>
        <dbReference type="ARBA" id="ARBA00012681"/>
    </source>
</evidence>
<feature type="domain" description="Tryptophan synthase beta chain-like PALP" evidence="9">
    <location>
        <begin position="23"/>
        <end position="312"/>
    </location>
</feature>
<sequence length="356" mass="39274">MQSTTKTIGLNKDLQEKFNHLWHLVGNTPMMEIFYTYRGQSRSLYVKCEHYNLTGSIKDRMALYILQQSYQEGKINAGDLIVEATSGSTGISFAAIGRTLGHPVQIIMPDWLSKERTDIISSLGAKITLISKKEGGFLGSIKFSEELAAGDPCIFLPRQFANRYNADAHQQTTGKEIWLQLQNIDITPDAFVAGVGTGGTVMGVGRFLKSRKPDIRIHPLEPKESPTLTAGKKIGTHRIQGISDEFIPEIVKLNELHFPVQASDGDSILVAQKLASQLGIAVGISSGANLIGAIKLQNEMGRSARIVTILCDSNKKYLSTDLMKEEPVKNDYLSPEIEFTDYRPISRLPISLPNLI</sequence>
<dbReference type="InterPro" id="IPR036052">
    <property type="entry name" value="TrpB-like_PALP_sf"/>
</dbReference>
<evidence type="ECO:0000256" key="2">
    <source>
        <dbReference type="ARBA" id="ARBA00007103"/>
    </source>
</evidence>
<dbReference type="InterPro" id="IPR001926">
    <property type="entry name" value="TrpB-like_PALP"/>
</dbReference>
<evidence type="ECO:0000256" key="8">
    <source>
        <dbReference type="ARBA" id="ARBA00047931"/>
    </source>
</evidence>
<dbReference type="CDD" id="cd01561">
    <property type="entry name" value="CBS_like"/>
    <property type="match status" value="1"/>
</dbReference>
<comment type="catalytic activity">
    <reaction evidence="8">
        <text>O-acetyl-L-serine + hydrogen sulfide = L-cysteine + acetate</text>
        <dbReference type="Rhea" id="RHEA:14829"/>
        <dbReference type="ChEBI" id="CHEBI:29919"/>
        <dbReference type="ChEBI" id="CHEBI:30089"/>
        <dbReference type="ChEBI" id="CHEBI:35235"/>
        <dbReference type="ChEBI" id="CHEBI:58340"/>
        <dbReference type="EC" id="2.5.1.47"/>
    </reaction>
</comment>
<comment type="cofactor">
    <cofactor evidence="1">
        <name>pyridoxal 5'-phosphate</name>
        <dbReference type="ChEBI" id="CHEBI:597326"/>
    </cofactor>
</comment>
<dbReference type="RefSeq" id="WP_092012102.1">
    <property type="nucleotide sequence ID" value="NZ_FOXH01000002.1"/>
</dbReference>
<name>A0A1I5NM62_9BACT</name>
<dbReference type="Proteomes" id="UP000199306">
    <property type="component" value="Unassembled WGS sequence"/>
</dbReference>
<dbReference type="AlphaFoldDB" id="A0A1I5NM62"/>
<proteinExistence type="inferred from homology"/>
<dbReference type="SUPFAM" id="SSF53686">
    <property type="entry name" value="Tryptophan synthase beta subunit-like PLP-dependent enzymes"/>
    <property type="match status" value="1"/>
</dbReference>
<evidence type="ECO:0000256" key="5">
    <source>
        <dbReference type="ARBA" id="ARBA00022679"/>
    </source>
</evidence>
<dbReference type="Pfam" id="PF00291">
    <property type="entry name" value="PALP"/>
    <property type="match status" value="1"/>
</dbReference>
<evidence type="ECO:0000256" key="6">
    <source>
        <dbReference type="ARBA" id="ARBA00022898"/>
    </source>
</evidence>
<dbReference type="EC" id="2.5.1.47" evidence="3"/>
<dbReference type="PANTHER" id="PTHR10314">
    <property type="entry name" value="CYSTATHIONINE BETA-SYNTHASE"/>
    <property type="match status" value="1"/>
</dbReference>
<keyword evidence="4" id="KW-0028">Amino-acid biosynthesis</keyword>
<evidence type="ECO:0000256" key="1">
    <source>
        <dbReference type="ARBA" id="ARBA00001933"/>
    </source>
</evidence>
<dbReference type="FunFam" id="3.40.50.1100:FF:000006">
    <property type="entry name" value="Cysteine synthase"/>
    <property type="match status" value="1"/>
</dbReference>
<dbReference type="InterPro" id="IPR050214">
    <property type="entry name" value="Cys_Synth/Cystath_Beta-Synth"/>
</dbReference>
<dbReference type="STRING" id="1079859.SAMN04515674_10220"/>
<organism evidence="10 11">
    <name type="scientific">Pseudarcicella hirudinis</name>
    <dbReference type="NCBI Taxonomy" id="1079859"/>
    <lineage>
        <taxon>Bacteria</taxon>
        <taxon>Pseudomonadati</taxon>
        <taxon>Bacteroidota</taxon>
        <taxon>Cytophagia</taxon>
        <taxon>Cytophagales</taxon>
        <taxon>Flectobacillaceae</taxon>
        <taxon>Pseudarcicella</taxon>
    </lineage>
</organism>
<reference evidence="10 11" key="1">
    <citation type="submission" date="2016-10" db="EMBL/GenBank/DDBJ databases">
        <authorList>
            <person name="de Groot N.N."/>
        </authorList>
    </citation>
    <scope>NUCLEOTIDE SEQUENCE [LARGE SCALE GENOMIC DNA]</scope>
    <source>
        <strain evidence="11">E92,LMG 26720,CCM 7988</strain>
    </source>
</reference>
<evidence type="ECO:0000313" key="11">
    <source>
        <dbReference type="Proteomes" id="UP000199306"/>
    </source>
</evidence>
<keyword evidence="7" id="KW-0198">Cysteine biosynthesis</keyword>
<evidence type="ECO:0000259" key="9">
    <source>
        <dbReference type="Pfam" id="PF00291"/>
    </source>
</evidence>